<evidence type="ECO:0000313" key="3">
    <source>
        <dbReference type="Proteomes" id="UP000633136"/>
    </source>
</evidence>
<protein>
    <submittedName>
        <fullName evidence="2">Permease</fullName>
    </submittedName>
</protein>
<dbReference type="RefSeq" id="WP_188685366.1">
    <property type="nucleotide sequence ID" value="NZ_BMIS01000009.1"/>
</dbReference>
<proteinExistence type="predicted"/>
<dbReference type="InterPro" id="IPR003474">
    <property type="entry name" value="Glcn_transporter"/>
</dbReference>
<gene>
    <name evidence="2" type="ORF">GCM10011401_20410</name>
</gene>
<dbReference type="EMBL" id="BMIS01000009">
    <property type="protein sequence ID" value="GGE73230.1"/>
    <property type="molecule type" value="Genomic_DNA"/>
</dbReference>
<organism evidence="2 3">
    <name type="scientific">Nesterenkonia cremea</name>
    <dbReference type="NCBI Taxonomy" id="1882340"/>
    <lineage>
        <taxon>Bacteria</taxon>
        <taxon>Bacillati</taxon>
        <taxon>Actinomycetota</taxon>
        <taxon>Actinomycetes</taxon>
        <taxon>Micrococcales</taxon>
        <taxon>Micrococcaceae</taxon>
        <taxon>Nesterenkonia</taxon>
    </lineage>
</organism>
<keyword evidence="1" id="KW-0472">Membrane</keyword>
<dbReference type="NCBIfam" id="TIGR00791">
    <property type="entry name" value="gntP"/>
    <property type="match status" value="1"/>
</dbReference>
<dbReference type="Pfam" id="PF02447">
    <property type="entry name" value="GntP_permease"/>
    <property type="match status" value="1"/>
</dbReference>
<feature type="transmembrane region" description="Helical" evidence="1">
    <location>
        <begin position="446"/>
        <end position="470"/>
    </location>
</feature>
<dbReference type="PIRSF" id="PIRSF002746">
    <property type="entry name" value="Gluconate_transporter"/>
    <property type="match status" value="1"/>
</dbReference>
<feature type="transmembrane region" description="Helical" evidence="1">
    <location>
        <begin position="63"/>
        <end position="84"/>
    </location>
</feature>
<keyword evidence="1" id="KW-1133">Transmembrane helix</keyword>
<feature type="transmembrane region" description="Helical" evidence="1">
    <location>
        <begin position="108"/>
        <end position="133"/>
    </location>
</feature>
<dbReference type="GO" id="GO:0015128">
    <property type="term" value="F:gluconate transmembrane transporter activity"/>
    <property type="evidence" value="ECO:0007669"/>
    <property type="project" value="InterPro"/>
</dbReference>
<keyword evidence="1" id="KW-0812">Transmembrane</keyword>
<evidence type="ECO:0000313" key="2">
    <source>
        <dbReference type="EMBL" id="GGE73230.1"/>
    </source>
</evidence>
<accession>A0A917AU36</accession>
<evidence type="ECO:0000256" key="1">
    <source>
        <dbReference type="SAM" id="Phobius"/>
    </source>
</evidence>
<feature type="transmembrane region" description="Helical" evidence="1">
    <location>
        <begin position="286"/>
        <end position="308"/>
    </location>
</feature>
<name>A0A917AU36_9MICC</name>
<keyword evidence="3" id="KW-1185">Reference proteome</keyword>
<reference evidence="2" key="1">
    <citation type="journal article" date="2014" name="Int. J. Syst. Evol. Microbiol.">
        <title>Complete genome sequence of Corynebacterium casei LMG S-19264T (=DSM 44701T), isolated from a smear-ripened cheese.</title>
        <authorList>
            <consortium name="US DOE Joint Genome Institute (JGI-PGF)"/>
            <person name="Walter F."/>
            <person name="Albersmeier A."/>
            <person name="Kalinowski J."/>
            <person name="Ruckert C."/>
        </authorList>
    </citation>
    <scope>NUCLEOTIDE SEQUENCE</scope>
    <source>
        <strain evidence="2">CGMCC 1.15388</strain>
    </source>
</reference>
<feature type="transmembrane region" description="Helical" evidence="1">
    <location>
        <begin position="410"/>
        <end position="434"/>
    </location>
</feature>
<feature type="transmembrane region" description="Helical" evidence="1">
    <location>
        <begin position="247"/>
        <end position="266"/>
    </location>
</feature>
<feature type="transmembrane region" description="Helical" evidence="1">
    <location>
        <begin position="359"/>
        <end position="378"/>
    </location>
</feature>
<sequence length="471" mass="49001">MNDLGTSEIGALVGLAAAVALLIFFVIRTKIHAILALVIAASIAGISAGMAPDAVIGAITSGFGSTLGTIGLVIGLGVMMGRILEVSGAAEKLAYTLIRWLGRRKEEWALAAAGFIVSIPIFVDSAFVILQPLVKSLARTTGRSVLTLGIALAGGLIVTHHAVPPTPGPLGAAGIFGVSVGEMILWGVILTIPAAILVTLYAKIMGPRIEAMIERDTGERLGTGEEITPAEAFEEFQQRADEREKELPNLFISVLPILLPILLIFVNTFSANLTDAGVLDLPEGFVSVAAFIGNPVIALLFGVLAAIYGLTRRQSRQDTIEDMEQGVQAAGIILLVTGAGGALGEVLRESGSADAIGEAVAGLPLPTILVPFLIATVVRVIQGSGTVAIITSASISAPILAQVPDVNMVLAAQAAALGSLFFGYFNDSFFWVVNRMLGVKNAKHQMLVWSVPTTIAWAATMVMLLIASVIV</sequence>
<dbReference type="Proteomes" id="UP000633136">
    <property type="component" value="Unassembled WGS sequence"/>
</dbReference>
<feature type="transmembrane region" description="Helical" evidence="1">
    <location>
        <begin position="183"/>
        <end position="202"/>
    </location>
</feature>
<dbReference type="AlphaFoldDB" id="A0A917AU36"/>
<feature type="transmembrane region" description="Helical" evidence="1">
    <location>
        <begin position="329"/>
        <end position="347"/>
    </location>
</feature>
<feature type="transmembrane region" description="Helical" evidence="1">
    <location>
        <begin position="9"/>
        <end position="27"/>
    </location>
</feature>
<dbReference type="PANTHER" id="PTHR30354:SF11">
    <property type="entry name" value="PERMEASE"/>
    <property type="match status" value="1"/>
</dbReference>
<feature type="transmembrane region" description="Helical" evidence="1">
    <location>
        <begin position="33"/>
        <end position="51"/>
    </location>
</feature>
<dbReference type="PANTHER" id="PTHR30354">
    <property type="entry name" value="GNT FAMILY GLUCONATE TRANSPORTER"/>
    <property type="match status" value="1"/>
</dbReference>
<dbReference type="GO" id="GO:0005886">
    <property type="term" value="C:plasma membrane"/>
    <property type="evidence" value="ECO:0007669"/>
    <property type="project" value="TreeGrafter"/>
</dbReference>
<feature type="transmembrane region" description="Helical" evidence="1">
    <location>
        <begin position="385"/>
        <end position="404"/>
    </location>
</feature>
<reference evidence="2" key="2">
    <citation type="submission" date="2020-09" db="EMBL/GenBank/DDBJ databases">
        <authorList>
            <person name="Sun Q."/>
            <person name="Zhou Y."/>
        </authorList>
    </citation>
    <scope>NUCLEOTIDE SEQUENCE</scope>
    <source>
        <strain evidence="2">CGMCC 1.15388</strain>
    </source>
</reference>
<comment type="caution">
    <text evidence="2">The sequence shown here is derived from an EMBL/GenBank/DDBJ whole genome shotgun (WGS) entry which is preliminary data.</text>
</comment>